<dbReference type="PANTHER" id="PTHR43002">
    <property type="entry name" value="GLYCOGEN DEBRANCHING ENZYME"/>
    <property type="match status" value="1"/>
</dbReference>
<evidence type="ECO:0000259" key="5">
    <source>
        <dbReference type="SMART" id="SM00642"/>
    </source>
</evidence>
<dbReference type="EMBL" id="CAFBSG010000012">
    <property type="protein sequence ID" value="CAB5240535.1"/>
    <property type="molecule type" value="Genomic_DNA"/>
</dbReference>
<dbReference type="SUPFAM" id="SSF81296">
    <property type="entry name" value="E set domains"/>
    <property type="match status" value="1"/>
</dbReference>
<dbReference type="Gene3D" id="2.60.40.10">
    <property type="entry name" value="Immunoglobulins"/>
    <property type="match status" value="1"/>
</dbReference>
<keyword evidence="3" id="KW-0326">Glycosidase</keyword>
<accession>A0A6J7XW58</accession>
<dbReference type="Pfam" id="PF02922">
    <property type="entry name" value="CBM_48"/>
    <property type="match status" value="1"/>
</dbReference>
<dbReference type="InterPro" id="IPR013780">
    <property type="entry name" value="Glyco_hydro_b"/>
</dbReference>
<organism evidence="6">
    <name type="scientific">freshwater metagenome</name>
    <dbReference type="NCBI Taxonomy" id="449393"/>
    <lineage>
        <taxon>unclassified sequences</taxon>
        <taxon>metagenomes</taxon>
        <taxon>ecological metagenomes</taxon>
    </lineage>
</organism>
<reference evidence="6" key="1">
    <citation type="submission" date="2020-05" db="EMBL/GenBank/DDBJ databases">
        <authorList>
            <person name="Chiriac C."/>
            <person name="Salcher M."/>
            <person name="Ghai R."/>
            <person name="Kavagutti S V."/>
        </authorList>
    </citation>
    <scope>NUCLEOTIDE SEQUENCE</scope>
</reference>
<sequence length="730" mass="81539">MKGYWRVALLTISSHLFVGQDCRVLPADPRTLGATVTDGGTNFAIWSNGADAVELCLFNEVNGAMVETRFSMAHRNGPIWHGYLAGVRAGQKYGYRVYGPWQPERGARFNPAKLLIDPCTHLLEGNITYGPEIYGHIAENENGGGDLYARDVRDSAGFIPYSVVTDHRAREVHRPLTPWSKTIIYEAHVAGLTSKNLDIPENERGTYKALGHPSTIAHLKNLGITAIELLPIHHFATEPTIWHRGRQNHWGYNALAFTAPHRNYAATSDPISELQVAVDALHEAGIEIILDVVYNHTAEGGIGGPTFSYRGIDNNSWYRNDSHGNYIDVTGCGNTFAASNPQAVRHIVDSLRWWVDVIGVDGFRFDLATALYTSHSAFNSSLLSAIEADSVLRNHKMISEPWDVSRYSLGDFPHPFREWNDAYRDSVRQFWLDDIARGYGEGISDLADGISGSSSIFHYRGPTSSINFVTAHDGFTLHDLVTYNQKHNEPNAEENRDGSSTNRSWNGGIEGETSIEDINLHRHWLKKSILATLMLSSGVPMITMGDENSRSQNGSNNAYSLPRNLTNRDEDNVENFNNGWALDWSLSELQEDMQSSLAELARIRSTYLADVTIEFFTGALDQGTKRKDIAWFSLGGREMKEEHWQDGEKRSITVFIETSHDRGLLLLMNSSHEPTLFTLPDASWGESYRCIFKASEISSTYAPEIAQPGDQVEVSQHTTHVWLVTRNNLA</sequence>
<dbReference type="Gene3D" id="2.60.40.1180">
    <property type="entry name" value="Golgi alpha-mannosidase II"/>
    <property type="match status" value="1"/>
</dbReference>
<feature type="compositionally biased region" description="Basic and acidic residues" evidence="4">
    <location>
        <begin position="487"/>
        <end position="497"/>
    </location>
</feature>
<dbReference type="Gene3D" id="3.20.20.80">
    <property type="entry name" value="Glycosidases"/>
    <property type="match status" value="1"/>
</dbReference>
<gene>
    <name evidence="6" type="ORF">UFOPK3554_00903</name>
</gene>
<dbReference type="InterPro" id="IPR011837">
    <property type="entry name" value="Glycogen_debranch_GlgX"/>
</dbReference>
<dbReference type="SMART" id="SM00642">
    <property type="entry name" value="Aamy"/>
    <property type="match status" value="1"/>
</dbReference>
<name>A0A6J7XW58_9ZZZZ</name>
<dbReference type="InterPro" id="IPR017853">
    <property type="entry name" value="GH"/>
</dbReference>
<dbReference type="InterPro" id="IPR006047">
    <property type="entry name" value="GH13_cat_dom"/>
</dbReference>
<dbReference type="SUPFAM" id="SSF51011">
    <property type="entry name" value="Glycosyl hydrolase domain"/>
    <property type="match status" value="1"/>
</dbReference>
<protein>
    <submittedName>
        <fullName evidence="6">Unannotated protein</fullName>
    </submittedName>
</protein>
<evidence type="ECO:0000256" key="4">
    <source>
        <dbReference type="SAM" id="MobiDB-lite"/>
    </source>
</evidence>
<comment type="similarity">
    <text evidence="1">Belongs to the glycosyl hydrolase 13 family.</text>
</comment>
<dbReference type="InterPro" id="IPR004193">
    <property type="entry name" value="Glyco_hydro_13_N"/>
</dbReference>
<dbReference type="CDD" id="cd02856">
    <property type="entry name" value="E_set_GDE_Isoamylase_N"/>
    <property type="match status" value="1"/>
</dbReference>
<feature type="region of interest" description="Disordered" evidence="4">
    <location>
        <begin position="487"/>
        <end position="508"/>
    </location>
</feature>
<evidence type="ECO:0000313" key="6">
    <source>
        <dbReference type="EMBL" id="CAB5240535.1"/>
    </source>
</evidence>
<keyword evidence="2" id="KW-0378">Hydrolase</keyword>
<evidence type="ECO:0000256" key="2">
    <source>
        <dbReference type="ARBA" id="ARBA00022801"/>
    </source>
</evidence>
<dbReference type="InterPro" id="IPR014756">
    <property type="entry name" value="Ig_E-set"/>
</dbReference>
<dbReference type="SUPFAM" id="SSF51445">
    <property type="entry name" value="(Trans)glycosidases"/>
    <property type="match status" value="1"/>
</dbReference>
<dbReference type="AlphaFoldDB" id="A0A6J7XW58"/>
<dbReference type="GO" id="GO:0005980">
    <property type="term" value="P:glycogen catabolic process"/>
    <property type="evidence" value="ECO:0007669"/>
    <property type="project" value="InterPro"/>
</dbReference>
<proteinExistence type="inferred from homology"/>
<dbReference type="InterPro" id="IPR044505">
    <property type="entry name" value="GlgX_Isoamylase_N_E_set"/>
</dbReference>
<dbReference type="CDD" id="cd11326">
    <property type="entry name" value="AmyAc_Glg_debranch"/>
    <property type="match status" value="1"/>
</dbReference>
<dbReference type="GO" id="GO:0004135">
    <property type="term" value="F:amylo-alpha-1,6-glucosidase activity"/>
    <property type="evidence" value="ECO:0007669"/>
    <property type="project" value="InterPro"/>
</dbReference>
<dbReference type="NCBIfam" id="TIGR02100">
    <property type="entry name" value="glgX_debranch"/>
    <property type="match status" value="1"/>
</dbReference>
<evidence type="ECO:0000256" key="1">
    <source>
        <dbReference type="ARBA" id="ARBA00008061"/>
    </source>
</evidence>
<dbReference type="InterPro" id="IPR013783">
    <property type="entry name" value="Ig-like_fold"/>
</dbReference>
<evidence type="ECO:0000256" key="3">
    <source>
        <dbReference type="ARBA" id="ARBA00023295"/>
    </source>
</evidence>
<feature type="domain" description="Glycosyl hydrolase family 13 catalytic" evidence="5">
    <location>
        <begin position="182"/>
        <end position="604"/>
    </location>
</feature>